<organism evidence="3">
    <name type="scientific">Rodentolepis nana</name>
    <name type="common">Dwarf tapeworm</name>
    <name type="synonym">Hymenolepis nana</name>
    <dbReference type="NCBI Taxonomy" id="102285"/>
    <lineage>
        <taxon>Eukaryota</taxon>
        <taxon>Metazoa</taxon>
        <taxon>Spiralia</taxon>
        <taxon>Lophotrochozoa</taxon>
        <taxon>Platyhelminthes</taxon>
        <taxon>Cestoda</taxon>
        <taxon>Eucestoda</taxon>
        <taxon>Cyclophyllidea</taxon>
        <taxon>Hymenolepididae</taxon>
        <taxon>Rodentolepis</taxon>
    </lineage>
</organism>
<evidence type="ECO:0000313" key="3">
    <source>
        <dbReference type="WBParaSite" id="HNAJ_0000604301-mRNA-1"/>
    </source>
</evidence>
<dbReference type="OrthoDB" id="6283036at2759"/>
<keyword evidence="2" id="KW-1185">Reference proteome</keyword>
<dbReference type="EMBL" id="UZAE01005916">
    <property type="protein sequence ID" value="VDO01898.1"/>
    <property type="molecule type" value="Genomic_DNA"/>
</dbReference>
<dbReference type="Proteomes" id="UP000278807">
    <property type="component" value="Unassembled WGS sequence"/>
</dbReference>
<name>A0A0R3TG52_RODNA</name>
<evidence type="ECO:0000313" key="2">
    <source>
        <dbReference type="Proteomes" id="UP000278807"/>
    </source>
</evidence>
<dbReference type="STRING" id="102285.A0A0R3TG52"/>
<dbReference type="InterPro" id="IPR008936">
    <property type="entry name" value="Rho_GTPase_activation_prot"/>
</dbReference>
<gene>
    <name evidence="1" type="ORF">HNAJ_LOCUS6038</name>
</gene>
<accession>A0A0R3TG52</accession>
<protein>
    <submittedName>
        <fullName evidence="1 3">Uncharacterized protein</fullName>
    </submittedName>
</protein>
<evidence type="ECO:0000313" key="1">
    <source>
        <dbReference type="EMBL" id="VDO01898.1"/>
    </source>
</evidence>
<dbReference type="SUPFAM" id="SSF48350">
    <property type="entry name" value="GTPase activation domain, GAP"/>
    <property type="match status" value="1"/>
</dbReference>
<proteinExistence type="predicted"/>
<reference evidence="1 2" key="2">
    <citation type="submission" date="2018-11" db="EMBL/GenBank/DDBJ databases">
        <authorList>
            <consortium name="Pathogen Informatics"/>
        </authorList>
    </citation>
    <scope>NUCLEOTIDE SEQUENCE [LARGE SCALE GENOMIC DNA]</scope>
</reference>
<dbReference type="WBParaSite" id="HNAJ_0000604301-mRNA-1">
    <property type="protein sequence ID" value="HNAJ_0000604301-mRNA-1"/>
    <property type="gene ID" value="HNAJ_0000604301"/>
</dbReference>
<dbReference type="AlphaFoldDB" id="A0A0R3TG52"/>
<reference evidence="3" key="1">
    <citation type="submission" date="2017-02" db="UniProtKB">
        <authorList>
            <consortium name="WormBaseParasite"/>
        </authorList>
    </citation>
    <scope>IDENTIFICATION</scope>
</reference>
<sequence length="108" mass="12841">MRREQSLIEHEKEDDGGRILSLTELLQLGMFEGKRMFEPPRCNETVEIQQRETSIPEPVFTLFAFLARQGVYISDLFRRPGNISQMNVRFSSIQFVFMINHFLYFYNI</sequence>